<name>A0A069RFF9_PEPLI</name>
<dbReference type="AlphaFoldDB" id="A0A069RFF9"/>
<evidence type="ECO:0000256" key="1">
    <source>
        <dbReference type="SAM" id="MobiDB-lite"/>
    </source>
</evidence>
<feature type="compositionally biased region" description="Basic and acidic residues" evidence="1">
    <location>
        <begin position="31"/>
        <end position="40"/>
    </location>
</feature>
<feature type="region of interest" description="Disordered" evidence="1">
    <location>
        <begin position="31"/>
        <end position="52"/>
    </location>
</feature>
<keyword evidence="4" id="KW-1185">Reference proteome</keyword>
<dbReference type="EMBL" id="JJMM01000010">
    <property type="protein sequence ID" value="KDR95523.1"/>
    <property type="molecule type" value="Genomic_DNA"/>
</dbReference>
<gene>
    <name evidence="3" type="ORF">CLIT_10c02500</name>
</gene>
<organism evidence="3 4">
    <name type="scientific">Peptoclostridium litorale DSM 5388</name>
    <dbReference type="NCBI Taxonomy" id="1121324"/>
    <lineage>
        <taxon>Bacteria</taxon>
        <taxon>Bacillati</taxon>
        <taxon>Bacillota</taxon>
        <taxon>Clostridia</taxon>
        <taxon>Peptostreptococcales</taxon>
        <taxon>Peptoclostridiaceae</taxon>
        <taxon>Peptoclostridium</taxon>
    </lineage>
</organism>
<dbReference type="STRING" id="1121324.CLIT_10c02500"/>
<accession>A0A069RFF9</accession>
<evidence type="ECO:0000313" key="4">
    <source>
        <dbReference type="Proteomes" id="UP000027946"/>
    </source>
</evidence>
<reference evidence="3 4" key="1">
    <citation type="submission" date="2014-03" db="EMBL/GenBank/DDBJ databases">
        <title>Genome sequence of Clostridium litorale W6, DSM 5388.</title>
        <authorList>
            <person name="Poehlein A."/>
            <person name="Jagirdar A."/>
            <person name="Khonsari B."/>
            <person name="Chibani C.M."/>
            <person name="Gutierrez Gutierrez D.A."/>
            <person name="Davydova E."/>
            <person name="Alghaithi H.S."/>
            <person name="Nair K.P."/>
            <person name="Dhamotharan K."/>
            <person name="Chandran L."/>
            <person name="G W."/>
            <person name="Daniel R."/>
        </authorList>
    </citation>
    <scope>NUCLEOTIDE SEQUENCE [LARGE SCALE GENOMIC DNA]</scope>
    <source>
        <strain evidence="3 4">W6</strain>
    </source>
</reference>
<sequence length="52" mass="5850">MENTRVIASVYLIVGITITVAAIIIKNMPDKNRSQHDGKSVKNNMYTRQGMK</sequence>
<evidence type="ECO:0000256" key="2">
    <source>
        <dbReference type="SAM" id="Phobius"/>
    </source>
</evidence>
<keyword evidence="2" id="KW-0472">Membrane</keyword>
<proteinExistence type="predicted"/>
<dbReference type="RefSeq" id="WP_159434314.1">
    <property type="nucleotide sequence ID" value="NZ_FSRH01000010.1"/>
</dbReference>
<feature type="transmembrane region" description="Helical" evidence="2">
    <location>
        <begin position="6"/>
        <end position="25"/>
    </location>
</feature>
<protein>
    <submittedName>
        <fullName evidence="3">Uncharacterized protein</fullName>
    </submittedName>
</protein>
<evidence type="ECO:0000313" key="3">
    <source>
        <dbReference type="EMBL" id="KDR95523.1"/>
    </source>
</evidence>
<dbReference type="Proteomes" id="UP000027946">
    <property type="component" value="Unassembled WGS sequence"/>
</dbReference>
<feature type="compositionally biased region" description="Polar residues" evidence="1">
    <location>
        <begin position="41"/>
        <end position="52"/>
    </location>
</feature>
<comment type="caution">
    <text evidence="3">The sequence shown here is derived from an EMBL/GenBank/DDBJ whole genome shotgun (WGS) entry which is preliminary data.</text>
</comment>
<keyword evidence="2" id="KW-1133">Transmembrane helix</keyword>
<keyword evidence="2" id="KW-0812">Transmembrane</keyword>